<dbReference type="PATRIC" id="fig|796943.3.peg.2250"/>
<organism evidence="2 3">
    <name type="scientific">Oribacterium parvum ACB1</name>
    <dbReference type="NCBI Taxonomy" id="796943"/>
    <lineage>
        <taxon>Bacteria</taxon>
        <taxon>Bacillati</taxon>
        <taxon>Bacillota</taxon>
        <taxon>Clostridia</taxon>
        <taxon>Lachnospirales</taxon>
        <taxon>Lachnospiraceae</taxon>
        <taxon>Oribacterium</taxon>
    </lineage>
</organism>
<keyword evidence="3" id="KW-1185">Reference proteome</keyword>
<gene>
    <name evidence="2" type="ORF">HMPREF9625_01772</name>
</gene>
<dbReference type="RefSeq" id="WP_009535611.1">
    <property type="nucleotide sequence ID" value="NZ_KE148312.1"/>
</dbReference>
<dbReference type="InterPro" id="IPR010071">
    <property type="entry name" value="AA_adenyl_dom"/>
</dbReference>
<dbReference type="NCBIfam" id="TIGR01733">
    <property type="entry name" value="AA-adenyl-dom"/>
    <property type="match status" value="1"/>
</dbReference>
<dbReference type="PANTHER" id="PTHR45527:SF1">
    <property type="entry name" value="FATTY ACID SYNTHASE"/>
    <property type="match status" value="1"/>
</dbReference>
<proteinExistence type="predicted"/>
<reference evidence="2" key="1">
    <citation type="submission" date="2011-08" db="EMBL/GenBank/DDBJ databases">
        <authorList>
            <consortium name="The Broad Institute Genome Sequencing Platform"/>
            <person name="Earl A."/>
            <person name="Ward D."/>
            <person name="Feldgarden M."/>
            <person name="Gevers D."/>
            <person name="Sizova M."/>
            <person name="Hazen A."/>
            <person name="Epstein S."/>
            <person name="Young S.K."/>
            <person name="Zeng Q."/>
            <person name="Gargeya S."/>
            <person name="Fitzgerald M."/>
            <person name="Haas B."/>
            <person name="Abouelleil A."/>
            <person name="Alvarado L."/>
            <person name="Arachchi H.M."/>
            <person name="Berlin A."/>
            <person name="Brown A."/>
            <person name="Chapman S.B."/>
            <person name="Chen Z."/>
            <person name="Dunbar C."/>
            <person name="Freedman E."/>
            <person name="Gearin G."/>
            <person name="Gellesch M."/>
            <person name="Goldberg J."/>
            <person name="Griggs A."/>
            <person name="Gujja S."/>
            <person name="Heiman D."/>
            <person name="Howarth C."/>
            <person name="Larson L."/>
            <person name="Lui A."/>
            <person name="MacDonald P.J.P."/>
            <person name="Montmayeur A."/>
            <person name="Murphy C."/>
            <person name="Neiman D."/>
            <person name="Pearson M."/>
            <person name="Priest M."/>
            <person name="Roberts A."/>
            <person name="Saif S."/>
            <person name="Shea T."/>
            <person name="Shenoy N."/>
            <person name="Sisk P."/>
            <person name="Stolte C."/>
            <person name="Sykes S."/>
            <person name="Wortman J."/>
            <person name="Nusbaum C."/>
            <person name="Birren B."/>
        </authorList>
    </citation>
    <scope>NUCLEOTIDE SEQUENCE [LARGE SCALE GENOMIC DNA]</scope>
    <source>
        <strain evidence="2">ACB1</strain>
    </source>
</reference>
<dbReference type="GO" id="GO:0043041">
    <property type="term" value="P:amino acid activation for nonribosomal peptide biosynthetic process"/>
    <property type="evidence" value="ECO:0007669"/>
    <property type="project" value="TreeGrafter"/>
</dbReference>
<protein>
    <submittedName>
        <fullName evidence="2">Amino acid adenylation domain-containing protein</fullName>
    </submittedName>
</protein>
<dbReference type="InterPro" id="IPR020845">
    <property type="entry name" value="AMP-binding_CS"/>
</dbReference>
<dbReference type="SUPFAM" id="SSF56801">
    <property type="entry name" value="Acetyl-CoA synthetase-like"/>
    <property type="match status" value="1"/>
</dbReference>
<dbReference type="GO" id="GO:0044550">
    <property type="term" value="P:secondary metabolite biosynthetic process"/>
    <property type="evidence" value="ECO:0007669"/>
    <property type="project" value="TreeGrafter"/>
</dbReference>
<dbReference type="InterPro" id="IPR045851">
    <property type="entry name" value="AMP-bd_C_sf"/>
</dbReference>
<dbReference type="GO" id="GO:0031177">
    <property type="term" value="F:phosphopantetheine binding"/>
    <property type="evidence" value="ECO:0007669"/>
    <property type="project" value="TreeGrafter"/>
</dbReference>
<dbReference type="Pfam" id="PF00501">
    <property type="entry name" value="AMP-binding"/>
    <property type="match status" value="1"/>
</dbReference>
<dbReference type="InterPro" id="IPR042099">
    <property type="entry name" value="ANL_N_sf"/>
</dbReference>
<dbReference type="PANTHER" id="PTHR45527">
    <property type="entry name" value="NONRIBOSOMAL PEPTIDE SYNTHETASE"/>
    <property type="match status" value="1"/>
</dbReference>
<dbReference type="Proteomes" id="UP000018461">
    <property type="component" value="Unassembled WGS sequence"/>
</dbReference>
<dbReference type="Gene3D" id="3.40.50.12780">
    <property type="entry name" value="N-terminal domain of ligase-like"/>
    <property type="match status" value="1"/>
</dbReference>
<dbReference type="GO" id="GO:0005737">
    <property type="term" value="C:cytoplasm"/>
    <property type="evidence" value="ECO:0007669"/>
    <property type="project" value="TreeGrafter"/>
</dbReference>
<dbReference type="HOGENOM" id="CLU_000022_2_12_9"/>
<evidence type="ECO:0000313" key="3">
    <source>
        <dbReference type="Proteomes" id="UP000018461"/>
    </source>
</evidence>
<accession>G9WQY9</accession>
<dbReference type="EMBL" id="AFZC02000002">
    <property type="protein sequence ID" value="EHL09799.1"/>
    <property type="molecule type" value="Genomic_DNA"/>
</dbReference>
<sequence length="507" mass="58108">MYSRTVTDYLDRSVERFPNKIAVQDSKRSLSFMEVQKEAMQLASFLSSKKLFKKPIAIFLEKSTECFSSIFGVAYSGNYYTIIDVKMPAERIQRILNILSPEMIITDEAHKKLPDSFTGSFKTVTIEEIHATEAKFEKIKEIEKHIIDTDILYVLFTSGSTGDPKGVIISHRNVICYMEWSKKAFHFDQYTVFGNQTPFYFSMSVLDIFQTVCVGARLVLIPPQKFIMPGELLNLIEKEQINTLYWVPSALCLLANLGALDKDKLKSIEKVLFAGEVMPAKQLNMWRRALPNVMYANLYGPTEATDICTYYIIDREIEDDETIPIGRSAENMDSFIIKDNGTLAEGMEEGELLVRGSSLAYGYYNNPKKTEEAFVQNPLQSAYREIVYRTGDLVHYNERGELIFISRKDFQIKFMGYRIELGEIEAAASSLIQVDRVCCVYDTEKSEIVLFYTGKMEGSQVEGALRNKLPNYMLPRRYIKLVSMPLNLNGKIDRKQLKQQMYMRSSG</sequence>
<comment type="caution">
    <text evidence="2">The sequence shown here is derived from an EMBL/GenBank/DDBJ whole genome shotgun (WGS) entry which is preliminary data.</text>
</comment>
<dbReference type="Gene3D" id="3.30.300.30">
    <property type="match status" value="1"/>
</dbReference>
<reference evidence="2" key="2">
    <citation type="submission" date="2013-03" db="EMBL/GenBank/DDBJ databases">
        <title>The Genome Sequence of Oribacterium sp. ACB1.</title>
        <authorList>
            <consortium name="The Broad Institute Genomics Platform"/>
            <consortium name="The Broad Institute Genome Sequencing Center for Infectious Disease"/>
            <person name="Earl A."/>
            <person name="Ward D."/>
            <person name="Feldgarden M."/>
            <person name="Gevers D."/>
            <person name="Sizova M."/>
            <person name="Hazen A."/>
            <person name="Epstein S."/>
            <person name="Walker B."/>
            <person name="Young S."/>
            <person name="Zeng Q."/>
            <person name="Gargeya S."/>
            <person name="Fitzgerald M."/>
            <person name="Haas B."/>
            <person name="Abouelleil A."/>
            <person name="Allen A.W."/>
            <person name="Alvarado L."/>
            <person name="Arachchi H.M."/>
            <person name="Berlin A.M."/>
            <person name="Chapman S.B."/>
            <person name="Gainer-Dewar J."/>
            <person name="Goldberg J."/>
            <person name="Griggs A."/>
            <person name="Gujja S."/>
            <person name="Hansen M."/>
            <person name="Howarth C."/>
            <person name="Imamovic A."/>
            <person name="Ireland A."/>
            <person name="Larimer J."/>
            <person name="McCowan C."/>
            <person name="Murphy C."/>
            <person name="Pearson M."/>
            <person name="Poon T.W."/>
            <person name="Priest M."/>
            <person name="Roberts A."/>
            <person name="Saif S."/>
            <person name="Shea T."/>
            <person name="Sisk P."/>
            <person name="Sykes S."/>
            <person name="Wortman J."/>
            <person name="Nusbaum C."/>
            <person name="Birren B."/>
        </authorList>
    </citation>
    <scope>NUCLEOTIDE SEQUENCE [LARGE SCALE GENOMIC DNA]</scope>
    <source>
        <strain evidence="2">ACB1</strain>
    </source>
</reference>
<dbReference type="STRING" id="796943.HMPREF9625_01772"/>
<feature type="domain" description="AMP-dependent synthetase/ligase" evidence="1">
    <location>
        <begin position="10"/>
        <end position="364"/>
    </location>
</feature>
<evidence type="ECO:0000259" key="1">
    <source>
        <dbReference type="Pfam" id="PF00501"/>
    </source>
</evidence>
<dbReference type="InterPro" id="IPR000873">
    <property type="entry name" value="AMP-dep_synth/lig_dom"/>
</dbReference>
<dbReference type="PROSITE" id="PS00455">
    <property type="entry name" value="AMP_BINDING"/>
    <property type="match status" value="1"/>
</dbReference>
<evidence type="ECO:0000313" key="2">
    <source>
        <dbReference type="EMBL" id="EHL09799.1"/>
    </source>
</evidence>
<name>G9WQY9_9FIRM</name>
<dbReference type="AlphaFoldDB" id="G9WQY9"/>